<dbReference type="Pfam" id="PF02518">
    <property type="entry name" value="HATPase_c"/>
    <property type="match status" value="1"/>
</dbReference>
<keyword evidence="9" id="KW-0067">ATP-binding</keyword>
<dbReference type="SUPFAM" id="SSF55874">
    <property type="entry name" value="ATPase domain of HSP90 chaperone/DNA topoisomerase II/histidine kinase"/>
    <property type="match status" value="1"/>
</dbReference>
<dbReference type="PRINTS" id="PR00344">
    <property type="entry name" value="BCTRLSENSOR"/>
</dbReference>
<evidence type="ECO:0000256" key="2">
    <source>
        <dbReference type="ARBA" id="ARBA00004141"/>
    </source>
</evidence>
<evidence type="ECO:0000259" key="14">
    <source>
        <dbReference type="PROSITE" id="PS50109"/>
    </source>
</evidence>
<evidence type="ECO:0000256" key="8">
    <source>
        <dbReference type="ARBA" id="ARBA00022777"/>
    </source>
</evidence>
<dbReference type="InterPro" id="IPR003661">
    <property type="entry name" value="HisK_dim/P_dom"/>
</dbReference>
<evidence type="ECO:0000256" key="3">
    <source>
        <dbReference type="ARBA" id="ARBA00012438"/>
    </source>
</evidence>
<sequence length="583" mass="62617">MTSPSLGLSWLAALTVGAGFANLSLLWFVRRYRGRPGGTWFVALVGAMAAVCFSYGAGLTVFDPIALRAGLEALFWLTGGWAAFCWFAFALAYTGRGRLLRSAPVAGVVVAVGVLTVLVATNSFHHLAWSEFRVEPAYGAATADYDRGVGLVAGFALIATLIAASLVVLLETIVSYGRLFRLQTIALALTPVLPTLALVSYVFELGPAPRVNVLPLTLVPHMLLDAYALFGGDMFEFDPATRRIGERTAIDDVDTPVVIVDDSGRIITFNAAAAPLLDADDQPIVGDPLDDHLSATVDLDRNEQDVELLEDGRRRHYRVTASPFYGADERRLGYTVALQDVTDIVQRERHFAVLNRVLRHNLRNDLTVVSGHASRLESGIDDPELADAASIVVDESRQLLDLADRARELDRSVREGTEPSVVDLRSLIERQVAEVDAAVQVASGPGTETARRADVEIDVPQSLQVRTDPTLLGLVVGNLVENAVQHNDAAEPAVTVRTIGTVRDGRAIRLEIADNGPGIPRTEVAVLEDGSETSLEHGSGLGLWVVKTGVTALGGDLSFRADEHGTTVELVIPDLVDDDAGER</sequence>
<dbReference type="CDD" id="cd00082">
    <property type="entry name" value="HisKA"/>
    <property type="match status" value="1"/>
</dbReference>
<feature type="transmembrane region" description="Helical" evidence="13">
    <location>
        <begin position="6"/>
        <end position="28"/>
    </location>
</feature>
<dbReference type="InterPro" id="IPR031621">
    <property type="entry name" value="HisKA_7TM"/>
</dbReference>
<feature type="domain" description="Histidine kinase" evidence="14">
    <location>
        <begin position="357"/>
        <end position="576"/>
    </location>
</feature>
<feature type="domain" description="PAS" evidence="15">
    <location>
        <begin position="247"/>
        <end position="286"/>
    </location>
</feature>
<dbReference type="Proteomes" id="UP001500420">
    <property type="component" value="Unassembled WGS sequence"/>
</dbReference>
<organism evidence="16 17">
    <name type="scientific">Natronoarchaeum mannanilyticum</name>
    <dbReference type="NCBI Taxonomy" id="926360"/>
    <lineage>
        <taxon>Archaea</taxon>
        <taxon>Methanobacteriati</taxon>
        <taxon>Methanobacteriota</taxon>
        <taxon>Stenosarchaea group</taxon>
        <taxon>Halobacteria</taxon>
        <taxon>Halobacteriales</taxon>
        <taxon>Natronoarchaeaceae</taxon>
    </lineage>
</organism>
<dbReference type="AlphaFoldDB" id="A0AAV3T5W8"/>
<dbReference type="EMBL" id="BAAADV010000001">
    <property type="protein sequence ID" value="GAA0661886.1"/>
    <property type="molecule type" value="Genomic_DNA"/>
</dbReference>
<keyword evidence="7" id="KW-0547">Nucleotide-binding</keyword>
<evidence type="ECO:0000259" key="15">
    <source>
        <dbReference type="PROSITE" id="PS50112"/>
    </source>
</evidence>
<dbReference type="EC" id="2.7.13.3" evidence="3"/>
<comment type="subcellular location">
    <subcellularLocation>
        <location evidence="2">Membrane</location>
        <topology evidence="2">Multi-pass membrane protein</topology>
    </subcellularLocation>
</comment>
<keyword evidence="8" id="KW-0418">Kinase</keyword>
<dbReference type="GO" id="GO:0006355">
    <property type="term" value="P:regulation of DNA-templated transcription"/>
    <property type="evidence" value="ECO:0007669"/>
    <property type="project" value="InterPro"/>
</dbReference>
<keyword evidence="17" id="KW-1185">Reference proteome</keyword>
<dbReference type="InterPro" id="IPR013767">
    <property type="entry name" value="PAS_fold"/>
</dbReference>
<feature type="transmembrane region" description="Helical" evidence="13">
    <location>
        <begin position="40"/>
        <end position="62"/>
    </location>
</feature>
<dbReference type="CDD" id="cd00075">
    <property type="entry name" value="HATPase"/>
    <property type="match status" value="1"/>
</dbReference>
<dbReference type="PANTHER" id="PTHR42878">
    <property type="entry name" value="TWO-COMPONENT HISTIDINE KINASE"/>
    <property type="match status" value="1"/>
</dbReference>
<dbReference type="SUPFAM" id="SSF55785">
    <property type="entry name" value="PYP-like sensor domain (PAS domain)"/>
    <property type="match status" value="1"/>
</dbReference>
<dbReference type="InterPro" id="IPR004358">
    <property type="entry name" value="Sig_transdc_His_kin-like_C"/>
</dbReference>
<dbReference type="InterPro" id="IPR003594">
    <property type="entry name" value="HATPase_dom"/>
</dbReference>
<dbReference type="PROSITE" id="PS50109">
    <property type="entry name" value="HIS_KIN"/>
    <property type="match status" value="1"/>
</dbReference>
<reference evidence="16 17" key="1">
    <citation type="journal article" date="2019" name="Int. J. Syst. Evol. Microbiol.">
        <title>The Global Catalogue of Microorganisms (GCM) 10K type strain sequencing project: providing services to taxonomists for standard genome sequencing and annotation.</title>
        <authorList>
            <consortium name="The Broad Institute Genomics Platform"/>
            <consortium name="The Broad Institute Genome Sequencing Center for Infectious Disease"/>
            <person name="Wu L."/>
            <person name="Ma J."/>
        </authorList>
    </citation>
    <scope>NUCLEOTIDE SEQUENCE [LARGE SCALE GENOMIC DNA]</scope>
    <source>
        <strain evidence="16 17">JCM 16328</strain>
    </source>
</reference>
<proteinExistence type="predicted"/>
<dbReference type="InterPro" id="IPR035965">
    <property type="entry name" value="PAS-like_dom_sf"/>
</dbReference>
<dbReference type="GO" id="GO:0007234">
    <property type="term" value="P:osmosensory signaling via phosphorelay pathway"/>
    <property type="evidence" value="ECO:0007669"/>
    <property type="project" value="TreeGrafter"/>
</dbReference>
<keyword evidence="6 13" id="KW-0812">Transmembrane</keyword>
<feature type="transmembrane region" description="Helical" evidence="13">
    <location>
        <begin position="148"/>
        <end position="170"/>
    </location>
</feature>
<evidence type="ECO:0000256" key="13">
    <source>
        <dbReference type="SAM" id="Phobius"/>
    </source>
</evidence>
<evidence type="ECO:0000256" key="11">
    <source>
        <dbReference type="ARBA" id="ARBA00023012"/>
    </source>
</evidence>
<dbReference type="RefSeq" id="WP_343772023.1">
    <property type="nucleotide sequence ID" value="NZ_BAAADV010000001.1"/>
</dbReference>
<keyword evidence="11" id="KW-0902">Two-component regulatory system</keyword>
<name>A0AAV3T5W8_9EURY</name>
<evidence type="ECO:0000313" key="17">
    <source>
        <dbReference type="Proteomes" id="UP001500420"/>
    </source>
</evidence>
<dbReference type="GO" id="GO:0016020">
    <property type="term" value="C:membrane"/>
    <property type="evidence" value="ECO:0007669"/>
    <property type="project" value="UniProtKB-SubCell"/>
</dbReference>
<protein>
    <recommendedName>
        <fullName evidence="3">histidine kinase</fullName>
        <ecNumber evidence="3">2.7.13.3</ecNumber>
    </recommendedName>
</protein>
<comment type="catalytic activity">
    <reaction evidence="1">
        <text>ATP + protein L-histidine = ADP + protein N-phospho-L-histidine.</text>
        <dbReference type="EC" id="2.7.13.3"/>
    </reaction>
</comment>
<feature type="transmembrane region" description="Helical" evidence="13">
    <location>
        <begin position="105"/>
        <end position="128"/>
    </location>
</feature>
<keyword evidence="4" id="KW-0597">Phosphoprotein</keyword>
<evidence type="ECO:0000256" key="9">
    <source>
        <dbReference type="ARBA" id="ARBA00022840"/>
    </source>
</evidence>
<dbReference type="InterPro" id="IPR036890">
    <property type="entry name" value="HATPase_C_sf"/>
</dbReference>
<dbReference type="Gene3D" id="3.30.450.20">
    <property type="entry name" value="PAS domain"/>
    <property type="match status" value="1"/>
</dbReference>
<evidence type="ECO:0000256" key="7">
    <source>
        <dbReference type="ARBA" id="ARBA00022741"/>
    </source>
</evidence>
<dbReference type="PANTHER" id="PTHR42878:SF7">
    <property type="entry name" value="SENSOR HISTIDINE KINASE GLRK"/>
    <property type="match status" value="1"/>
</dbReference>
<evidence type="ECO:0000256" key="12">
    <source>
        <dbReference type="ARBA" id="ARBA00023136"/>
    </source>
</evidence>
<evidence type="ECO:0000313" key="16">
    <source>
        <dbReference type="EMBL" id="GAA0661886.1"/>
    </source>
</evidence>
<dbReference type="InterPro" id="IPR050351">
    <property type="entry name" value="BphY/WalK/GraS-like"/>
</dbReference>
<keyword evidence="10 13" id="KW-1133">Transmembrane helix</keyword>
<dbReference type="PROSITE" id="PS50112">
    <property type="entry name" value="PAS"/>
    <property type="match status" value="1"/>
</dbReference>
<gene>
    <name evidence="16" type="ORF">GCM10009020_02740</name>
</gene>
<evidence type="ECO:0000256" key="1">
    <source>
        <dbReference type="ARBA" id="ARBA00000085"/>
    </source>
</evidence>
<comment type="caution">
    <text evidence="16">The sequence shown here is derived from an EMBL/GenBank/DDBJ whole genome shotgun (WGS) entry which is preliminary data.</text>
</comment>
<dbReference type="Gene3D" id="3.30.565.10">
    <property type="entry name" value="Histidine kinase-like ATPase, C-terminal domain"/>
    <property type="match status" value="1"/>
</dbReference>
<dbReference type="InterPro" id="IPR005467">
    <property type="entry name" value="His_kinase_dom"/>
</dbReference>
<dbReference type="GO" id="GO:0000155">
    <property type="term" value="F:phosphorelay sensor kinase activity"/>
    <property type="evidence" value="ECO:0007669"/>
    <property type="project" value="InterPro"/>
</dbReference>
<dbReference type="InterPro" id="IPR000014">
    <property type="entry name" value="PAS"/>
</dbReference>
<dbReference type="GO" id="GO:0000156">
    <property type="term" value="F:phosphorelay response regulator activity"/>
    <property type="evidence" value="ECO:0007669"/>
    <property type="project" value="TreeGrafter"/>
</dbReference>
<feature type="transmembrane region" description="Helical" evidence="13">
    <location>
        <begin position="182"/>
        <end position="203"/>
    </location>
</feature>
<accession>A0AAV3T5W8</accession>
<evidence type="ECO:0000256" key="4">
    <source>
        <dbReference type="ARBA" id="ARBA00022553"/>
    </source>
</evidence>
<keyword evidence="12 13" id="KW-0472">Membrane</keyword>
<dbReference type="GO" id="GO:0005524">
    <property type="term" value="F:ATP binding"/>
    <property type="evidence" value="ECO:0007669"/>
    <property type="project" value="UniProtKB-KW"/>
</dbReference>
<evidence type="ECO:0000256" key="5">
    <source>
        <dbReference type="ARBA" id="ARBA00022679"/>
    </source>
</evidence>
<dbReference type="Pfam" id="PF00989">
    <property type="entry name" value="PAS"/>
    <property type="match status" value="1"/>
</dbReference>
<dbReference type="SMART" id="SM00387">
    <property type="entry name" value="HATPase_c"/>
    <property type="match status" value="1"/>
</dbReference>
<dbReference type="Pfam" id="PF16927">
    <property type="entry name" value="HisKA_7TM"/>
    <property type="match status" value="1"/>
</dbReference>
<dbReference type="GO" id="GO:0030295">
    <property type="term" value="F:protein kinase activator activity"/>
    <property type="evidence" value="ECO:0007669"/>
    <property type="project" value="TreeGrafter"/>
</dbReference>
<evidence type="ECO:0000256" key="6">
    <source>
        <dbReference type="ARBA" id="ARBA00022692"/>
    </source>
</evidence>
<evidence type="ECO:0000256" key="10">
    <source>
        <dbReference type="ARBA" id="ARBA00022989"/>
    </source>
</evidence>
<feature type="transmembrane region" description="Helical" evidence="13">
    <location>
        <begin position="74"/>
        <end position="93"/>
    </location>
</feature>
<keyword evidence="5" id="KW-0808">Transferase</keyword>